<dbReference type="Pfam" id="PF00024">
    <property type="entry name" value="PAN_1"/>
    <property type="match status" value="1"/>
</dbReference>
<dbReference type="InterPro" id="IPR003609">
    <property type="entry name" value="Pan_app"/>
</dbReference>
<sequence length="127" mass="14676">MKLFVAILLCFIGSFVCEDFIINERCGWHGFDLYNIENISSVNECAAECLKKLRCTHITYNGKNKFCFLQHADTKQQILDTRYDSYNYAWCAFYSGEDRFVAEPSLTTMKPETAPIPDSVLKTDLLY</sequence>
<evidence type="ECO:0000313" key="3">
    <source>
        <dbReference type="Proteomes" id="UP000887565"/>
    </source>
</evidence>
<organism evidence="3 4">
    <name type="scientific">Romanomermis culicivorax</name>
    <name type="common">Nematode worm</name>
    <dbReference type="NCBI Taxonomy" id="13658"/>
    <lineage>
        <taxon>Eukaryota</taxon>
        <taxon>Metazoa</taxon>
        <taxon>Ecdysozoa</taxon>
        <taxon>Nematoda</taxon>
        <taxon>Enoplea</taxon>
        <taxon>Dorylaimia</taxon>
        <taxon>Mermithida</taxon>
        <taxon>Mermithoidea</taxon>
        <taxon>Mermithidae</taxon>
        <taxon>Romanomermis</taxon>
    </lineage>
</organism>
<evidence type="ECO:0000313" key="4">
    <source>
        <dbReference type="WBParaSite" id="nRc.2.0.1.t20760-RA"/>
    </source>
</evidence>
<dbReference type="WBParaSite" id="nRc.2.0.1.t20760-RA">
    <property type="protein sequence ID" value="nRc.2.0.1.t20760-RA"/>
    <property type="gene ID" value="nRc.2.0.1.g20760"/>
</dbReference>
<feature type="signal peptide" evidence="1">
    <location>
        <begin position="1"/>
        <end position="17"/>
    </location>
</feature>
<protein>
    <submittedName>
        <fullName evidence="4">Apple domain-containing protein</fullName>
    </submittedName>
</protein>
<reference evidence="4" key="1">
    <citation type="submission" date="2022-11" db="UniProtKB">
        <authorList>
            <consortium name="WormBaseParasite"/>
        </authorList>
    </citation>
    <scope>IDENTIFICATION</scope>
</reference>
<feature type="domain" description="Apple" evidence="2">
    <location>
        <begin position="17"/>
        <end position="91"/>
    </location>
</feature>
<accession>A0A915J2X7</accession>
<proteinExistence type="predicted"/>
<evidence type="ECO:0000259" key="2">
    <source>
        <dbReference type="PROSITE" id="PS50948"/>
    </source>
</evidence>
<dbReference type="Proteomes" id="UP000887565">
    <property type="component" value="Unplaced"/>
</dbReference>
<dbReference type="AlphaFoldDB" id="A0A915J2X7"/>
<dbReference type="Gene3D" id="3.50.4.10">
    <property type="entry name" value="Hepatocyte Growth Factor"/>
    <property type="match status" value="1"/>
</dbReference>
<evidence type="ECO:0000256" key="1">
    <source>
        <dbReference type="SAM" id="SignalP"/>
    </source>
</evidence>
<dbReference type="PROSITE" id="PS50948">
    <property type="entry name" value="PAN"/>
    <property type="match status" value="1"/>
</dbReference>
<name>A0A915J2X7_ROMCU</name>
<keyword evidence="1" id="KW-0732">Signal</keyword>
<dbReference type="SUPFAM" id="SSF57414">
    <property type="entry name" value="Hairpin loop containing domain-like"/>
    <property type="match status" value="1"/>
</dbReference>
<feature type="chain" id="PRO_5037203482" evidence="1">
    <location>
        <begin position="18"/>
        <end position="127"/>
    </location>
</feature>
<keyword evidence="3" id="KW-1185">Reference proteome</keyword>